<dbReference type="GO" id="GO:0016491">
    <property type="term" value="F:oxidoreductase activity"/>
    <property type="evidence" value="ECO:0007669"/>
    <property type="project" value="UniProtKB-KW"/>
</dbReference>
<evidence type="ECO:0000313" key="6">
    <source>
        <dbReference type="Proteomes" id="UP000574067"/>
    </source>
</evidence>
<evidence type="ECO:0000313" key="5">
    <source>
        <dbReference type="EMBL" id="NML18008.1"/>
    </source>
</evidence>
<protein>
    <submittedName>
        <fullName evidence="5">SDR family NAD(P)-dependent oxidoreductase</fullName>
    </submittedName>
</protein>
<evidence type="ECO:0000256" key="4">
    <source>
        <dbReference type="SAM" id="MobiDB-lite"/>
    </source>
</evidence>
<dbReference type="Proteomes" id="UP000574067">
    <property type="component" value="Unassembled WGS sequence"/>
</dbReference>
<dbReference type="InterPro" id="IPR002347">
    <property type="entry name" value="SDR_fam"/>
</dbReference>
<proteinExistence type="inferred from homology"/>
<dbReference type="InterPro" id="IPR020904">
    <property type="entry name" value="Sc_DH/Rdtase_CS"/>
</dbReference>
<dbReference type="RefSeq" id="WP_169162907.1">
    <property type="nucleotide sequence ID" value="NZ_JABBFW010000025.1"/>
</dbReference>
<keyword evidence="6" id="KW-1185">Reference proteome</keyword>
<feature type="region of interest" description="Disordered" evidence="4">
    <location>
        <begin position="270"/>
        <end position="299"/>
    </location>
</feature>
<dbReference type="PRINTS" id="PR00081">
    <property type="entry name" value="GDHRDH"/>
</dbReference>
<keyword evidence="2" id="KW-0560">Oxidoreductase</keyword>
<sequence>MAKTLSDQVIVITGASSGIGLATAEQAALAGARLVITARDAQALQQIAQRLHDHHGATVLPVAADVAVRSEVEAVADAAMERFGRIDTWVNNAGVGLVGSVLDAHDEPSARRLFETNFWGSVNGSLAAAARMRRSGGVLINLASILADHAVPLQTFYSASKHAIKGFTDGLRQELQAEHSPLEVVLVKPACIATPLIEHAAHPPGRHPRLVSPLYAPGDAARAILRAAQHPQRDVEVGGVAALHSVAAGVAPQLLDLAAPLLVERQWRDEASPGSDGNLHTPSRDSHGRTLGQHPGQRVHPSVYNRLAEPAGGLGGLFYGALAGGAWLLAQALRSGSERRHDASVPAAPRRG</sequence>
<dbReference type="PANTHER" id="PTHR44196:SF1">
    <property type="entry name" value="DEHYDROGENASE_REDUCTASE SDR FAMILY MEMBER 7B"/>
    <property type="match status" value="1"/>
</dbReference>
<accession>A0A848FF15</accession>
<evidence type="ECO:0000256" key="2">
    <source>
        <dbReference type="ARBA" id="ARBA00023002"/>
    </source>
</evidence>
<name>A0A848FF15_9BURK</name>
<dbReference type="SUPFAM" id="SSF51735">
    <property type="entry name" value="NAD(P)-binding Rossmann-fold domains"/>
    <property type="match status" value="1"/>
</dbReference>
<dbReference type="EMBL" id="JABBFW010000025">
    <property type="protein sequence ID" value="NML18008.1"/>
    <property type="molecule type" value="Genomic_DNA"/>
</dbReference>
<evidence type="ECO:0000256" key="1">
    <source>
        <dbReference type="ARBA" id="ARBA00006484"/>
    </source>
</evidence>
<dbReference type="GO" id="GO:0016020">
    <property type="term" value="C:membrane"/>
    <property type="evidence" value="ECO:0007669"/>
    <property type="project" value="TreeGrafter"/>
</dbReference>
<organism evidence="5 6">
    <name type="scientific">Azohydromonas caseinilytica</name>
    <dbReference type="NCBI Taxonomy" id="2728836"/>
    <lineage>
        <taxon>Bacteria</taxon>
        <taxon>Pseudomonadati</taxon>
        <taxon>Pseudomonadota</taxon>
        <taxon>Betaproteobacteria</taxon>
        <taxon>Burkholderiales</taxon>
        <taxon>Sphaerotilaceae</taxon>
        <taxon>Azohydromonas</taxon>
    </lineage>
</organism>
<reference evidence="5 6" key="1">
    <citation type="submission" date="2020-04" db="EMBL/GenBank/DDBJ databases">
        <title>Azohydromonas sp. isolated from soil.</title>
        <authorList>
            <person name="Dahal R.H."/>
        </authorList>
    </citation>
    <scope>NUCLEOTIDE SEQUENCE [LARGE SCALE GENOMIC DNA]</scope>
    <source>
        <strain evidence="5 6">G-1-1-14</strain>
    </source>
</reference>
<dbReference type="PRINTS" id="PR00080">
    <property type="entry name" value="SDRFAMILY"/>
</dbReference>
<gene>
    <name evidence="5" type="ORF">HHL10_23850</name>
</gene>
<dbReference type="Pfam" id="PF00106">
    <property type="entry name" value="adh_short"/>
    <property type="match status" value="1"/>
</dbReference>
<dbReference type="InterPro" id="IPR036291">
    <property type="entry name" value="NAD(P)-bd_dom_sf"/>
</dbReference>
<comment type="caution">
    <text evidence="5">The sequence shown here is derived from an EMBL/GenBank/DDBJ whole genome shotgun (WGS) entry which is preliminary data.</text>
</comment>
<dbReference type="PANTHER" id="PTHR44196">
    <property type="entry name" value="DEHYDROGENASE/REDUCTASE SDR FAMILY MEMBER 7B"/>
    <property type="match status" value="1"/>
</dbReference>
<dbReference type="AlphaFoldDB" id="A0A848FF15"/>
<dbReference type="Gene3D" id="3.40.50.720">
    <property type="entry name" value="NAD(P)-binding Rossmann-like Domain"/>
    <property type="match status" value="1"/>
</dbReference>
<dbReference type="NCBIfam" id="NF005495">
    <property type="entry name" value="PRK07109.1"/>
    <property type="match status" value="1"/>
</dbReference>
<comment type="similarity">
    <text evidence="1 3">Belongs to the short-chain dehydrogenases/reductases (SDR) family.</text>
</comment>
<evidence type="ECO:0000256" key="3">
    <source>
        <dbReference type="RuleBase" id="RU000363"/>
    </source>
</evidence>
<dbReference type="PROSITE" id="PS00061">
    <property type="entry name" value="ADH_SHORT"/>
    <property type="match status" value="1"/>
</dbReference>